<dbReference type="InterPro" id="IPR036108">
    <property type="entry name" value="4pyrrol_syn_uPrphyn_synt_sf"/>
</dbReference>
<gene>
    <name evidence="13" type="primary">cobA</name>
    <name evidence="13" type="ORF">CEE37_14665</name>
</gene>
<dbReference type="PROSITE" id="PS00839">
    <property type="entry name" value="SUMT_1"/>
    <property type="match status" value="1"/>
</dbReference>
<dbReference type="InterPro" id="IPR000878">
    <property type="entry name" value="4pyrrol_Mease"/>
</dbReference>
<dbReference type="SUPFAM" id="SSF69618">
    <property type="entry name" value="HemD-like"/>
    <property type="match status" value="1"/>
</dbReference>
<dbReference type="GO" id="GO:0004851">
    <property type="term" value="F:uroporphyrin-III C-methyltransferase activity"/>
    <property type="evidence" value="ECO:0007669"/>
    <property type="project" value="UniProtKB-EC"/>
</dbReference>
<evidence type="ECO:0000256" key="1">
    <source>
        <dbReference type="ARBA" id="ARBA00005879"/>
    </source>
</evidence>
<feature type="domain" description="Tetrapyrrole biosynthesis uroporphyrinogen III synthase" evidence="12">
    <location>
        <begin position="271"/>
        <end position="509"/>
    </location>
</feature>
<sequence length="519" mass="55982">MANKGKVYLVGAGPGDPELITVKGKRLLLGCEAVVYDRLVPLELVVTLPLKVQRYYVGKSAGKHSLPQDKINDLLVDLVGKGLKVVRLKGGDPLMFGRGGEEALYLKNKGIPFEIVPGITAGAAGSAYAGIPITHRSTSVFTIFVTAHEADGKQDKQVPWDWLGKVRNGSIVGYMGVKQLPSVVDKLIAGGMKPTTAAALIERGTTGMQRTIRGELQYLPTLAKDADVQPPSLFVIGDTVALADELSWFGKGFLSGNKVMVTRPASQAQAMYEELRSYGAEVLPLPTISITEHVDIKQWKELKTIFKSAQNRSDNNGDHWLVFTSENGVSYFFQQLREGGYDYRSIGNFSIAAVGTGTARALQEMDLPADFIPTEATTKTLAKELSKRIAGKDSRVIRVRGNLGDDTVERSLEAVKAQVIPLQVYRTSTAVWDDGMKALLRENPPDVITFTSGSTVNGLLEMLGKERALQLTKKAVVAAIGPVTAQIAEVAGIEVNVIAETYSVAGLVEAIVNNTKEKA</sequence>
<dbReference type="FunFam" id="3.40.1010.10:FF:000001">
    <property type="entry name" value="Siroheme synthase"/>
    <property type="match status" value="1"/>
</dbReference>
<accession>A0A532UPF9</accession>
<evidence type="ECO:0000256" key="3">
    <source>
        <dbReference type="ARBA" id="ARBA00022573"/>
    </source>
</evidence>
<dbReference type="EC" id="2.1.1.107" evidence="2"/>
<keyword evidence="7" id="KW-0627">Porphyrin biosynthesis</keyword>
<comment type="pathway">
    <text evidence="9">Cofactor biosynthesis; adenosylcobalamin biosynthesis; precorrin-2 from uroporphyrinogen III: step 1/1.</text>
</comment>
<dbReference type="GO" id="GO:0019354">
    <property type="term" value="P:siroheme biosynthetic process"/>
    <property type="evidence" value="ECO:0007669"/>
    <property type="project" value="InterPro"/>
</dbReference>
<dbReference type="NCBIfam" id="NF004790">
    <property type="entry name" value="PRK06136.1"/>
    <property type="match status" value="1"/>
</dbReference>
<dbReference type="PANTHER" id="PTHR45790:SF3">
    <property type="entry name" value="S-ADENOSYL-L-METHIONINE-DEPENDENT UROPORPHYRINOGEN III METHYLTRANSFERASE, CHLOROPLASTIC"/>
    <property type="match status" value="1"/>
</dbReference>
<dbReference type="Gene3D" id="3.30.950.10">
    <property type="entry name" value="Methyltransferase, Cobalt-precorrin-4 Transmethylase, Domain 2"/>
    <property type="match status" value="1"/>
</dbReference>
<dbReference type="InterPro" id="IPR014777">
    <property type="entry name" value="4pyrrole_Mease_sub1"/>
</dbReference>
<comment type="similarity">
    <text evidence="1 10">Belongs to the precorrin methyltransferase family.</text>
</comment>
<dbReference type="GO" id="GO:0004852">
    <property type="term" value="F:uroporphyrinogen-III synthase activity"/>
    <property type="evidence" value="ECO:0007669"/>
    <property type="project" value="InterPro"/>
</dbReference>
<dbReference type="NCBIfam" id="TIGR01469">
    <property type="entry name" value="cobA_cysG_Cterm"/>
    <property type="match status" value="1"/>
</dbReference>
<evidence type="ECO:0000256" key="8">
    <source>
        <dbReference type="ARBA" id="ARBA00025705"/>
    </source>
</evidence>
<dbReference type="GO" id="GO:0032259">
    <property type="term" value="P:methylation"/>
    <property type="evidence" value="ECO:0007669"/>
    <property type="project" value="UniProtKB-KW"/>
</dbReference>
<keyword evidence="4 10" id="KW-0489">Methyltransferase</keyword>
<dbReference type="Proteomes" id="UP000319619">
    <property type="component" value="Unassembled WGS sequence"/>
</dbReference>
<dbReference type="Gene3D" id="3.40.50.10090">
    <property type="match status" value="2"/>
</dbReference>
<reference evidence="13 14" key="1">
    <citation type="submission" date="2017-06" db="EMBL/GenBank/DDBJ databases">
        <title>Novel microbial phyla capable of carbon fixation and sulfur reduction in deep-sea sediments.</title>
        <authorList>
            <person name="Huang J."/>
            <person name="Baker B."/>
            <person name="Wang Y."/>
        </authorList>
    </citation>
    <scope>NUCLEOTIDE SEQUENCE [LARGE SCALE GENOMIC DNA]</scope>
    <source>
        <strain evidence="13">B3_LCP</strain>
    </source>
</reference>
<comment type="pathway">
    <text evidence="8">Porphyrin-containing compound metabolism; siroheme biosynthesis; precorrin-2 from uroporphyrinogen III: step 1/1.</text>
</comment>
<evidence type="ECO:0000259" key="12">
    <source>
        <dbReference type="Pfam" id="PF02602"/>
    </source>
</evidence>
<evidence type="ECO:0000256" key="7">
    <source>
        <dbReference type="ARBA" id="ARBA00023244"/>
    </source>
</evidence>
<evidence type="ECO:0000256" key="5">
    <source>
        <dbReference type="ARBA" id="ARBA00022679"/>
    </source>
</evidence>
<dbReference type="FunFam" id="3.30.950.10:FF:000001">
    <property type="entry name" value="Siroheme synthase"/>
    <property type="match status" value="1"/>
</dbReference>
<protein>
    <recommendedName>
        <fullName evidence="2">uroporphyrinogen-III C-methyltransferase</fullName>
        <ecNumber evidence="2">2.1.1.107</ecNumber>
    </recommendedName>
</protein>
<dbReference type="InterPro" id="IPR003754">
    <property type="entry name" value="4pyrrol_synth_uPrphyn_synth"/>
</dbReference>
<dbReference type="Pfam" id="PF00590">
    <property type="entry name" value="TP_methylase"/>
    <property type="match status" value="1"/>
</dbReference>
<dbReference type="CDD" id="cd06578">
    <property type="entry name" value="HemD"/>
    <property type="match status" value="1"/>
</dbReference>
<dbReference type="InterPro" id="IPR014776">
    <property type="entry name" value="4pyrrole_Mease_sub2"/>
</dbReference>
<dbReference type="InterPro" id="IPR006366">
    <property type="entry name" value="CobA/CysG_C"/>
</dbReference>
<dbReference type="PROSITE" id="PS00840">
    <property type="entry name" value="SUMT_2"/>
    <property type="match status" value="1"/>
</dbReference>
<dbReference type="CDD" id="cd11642">
    <property type="entry name" value="SUMT"/>
    <property type="match status" value="1"/>
</dbReference>
<dbReference type="InterPro" id="IPR050161">
    <property type="entry name" value="Siro_Cobalamin_biosynth"/>
</dbReference>
<dbReference type="PANTHER" id="PTHR45790">
    <property type="entry name" value="SIROHEME SYNTHASE-RELATED"/>
    <property type="match status" value="1"/>
</dbReference>
<evidence type="ECO:0000256" key="10">
    <source>
        <dbReference type="RuleBase" id="RU003960"/>
    </source>
</evidence>
<dbReference type="SUPFAM" id="SSF53790">
    <property type="entry name" value="Tetrapyrrole methylase"/>
    <property type="match status" value="1"/>
</dbReference>
<dbReference type="InterPro" id="IPR003043">
    <property type="entry name" value="Uropor_MeTrfase_CS"/>
</dbReference>
<dbReference type="Gene3D" id="3.40.1010.10">
    <property type="entry name" value="Cobalt-precorrin-4 Transmethylase, Domain 1"/>
    <property type="match status" value="1"/>
</dbReference>
<keyword evidence="6" id="KW-0949">S-adenosyl-L-methionine</keyword>
<evidence type="ECO:0000313" key="14">
    <source>
        <dbReference type="Proteomes" id="UP000319619"/>
    </source>
</evidence>
<evidence type="ECO:0000313" key="13">
    <source>
        <dbReference type="EMBL" id="TKJ36825.1"/>
    </source>
</evidence>
<keyword evidence="5 10" id="KW-0808">Transferase</keyword>
<proteinExistence type="inferred from homology"/>
<evidence type="ECO:0000256" key="9">
    <source>
        <dbReference type="ARBA" id="ARBA00060548"/>
    </source>
</evidence>
<evidence type="ECO:0000259" key="11">
    <source>
        <dbReference type="Pfam" id="PF00590"/>
    </source>
</evidence>
<evidence type="ECO:0000256" key="4">
    <source>
        <dbReference type="ARBA" id="ARBA00022603"/>
    </source>
</evidence>
<dbReference type="EMBL" id="NJBN01000015">
    <property type="protein sequence ID" value="TKJ36825.1"/>
    <property type="molecule type" value="Genomic_DNA"/>
</dbReference>
<evidence type="ECO:0000256" key="2">
    <source>
        <dbReference type="ARBA" id="ARBA00012162"/>
    </source>
</evidence>
<keyword evidence="3" id="KW-0169">Cobalamin biosynthesis</keyword>
<comment type="caution">
    <text evidence="13">The sequence shown here is derived from an EMBL/GenBank/DDBJ whole genome shotgun (WGS) entry which is preliminary data.</text>
</comment>
<dbReference type="Pfam" id="PF02602">
    <property type="entry name" value="HEM4"/>
    <property type="match status" value="1"/>
</dbReference>
<dbReference type="InterPro" id="IPR035996">
    <property type="entry name" value="4pyrrol_Methylase_sf"/>
</dbReference>
<organism evidence="13 14">
    <name type="scientific">candidate division LCP-89 bacterium B3_LCP</name>
    <dbReference type="NCBI Taxonomy" id="2012998"/>
    <lineage>
        <taxon>Bacteria</taxon>
        <taxon>Pseudomonadati</taxon>
        <taxon>Bacteria division LCP-89</taxon>
    </lineage>
</organism>
<name>A0A532UPF9_UNCL8</name>
<dbReference type="GO" id="GO:0009236">
    <property type="term" value="P:cobalamin biosynthetic process"/>
    <property type="evidence" value="ECO:0007669"/>
    <property type="project" value="UniProtKB-KW"/>
</dbReference>
<evidence type="ECO:0000256" key="6">
    <source>
        <dbReference type="ARBA" id="ARBA00022691"/>
    </source>
</evidence>
<dbReference type="AlphaFoldDB" id="A0A532UPF9"/>
<feature type="domain" description="Tetrapyrrole methylase" evidence="11">
    <location>
        <begin position="6"/>
        <end position="217"/>
    </location>
</feature>